<dbReference type="InterPro" id="IPR011681">
    <property type="entry name" value="GcrA"/>
</dbReference>
<keyword evidence="2" id="KW-1185">Reference proteome</keyword>
<sequence length="178" mass="18687">MIGWTDTAADSAAAMWREGKSASEIAAALNRAFSDRDYTRGSVLGKLDRLGLVGGGRPTRHARKLPVKAGPVAASVGLLGPVAARLAAVPAVPSAPVISAEQRKTAFVDRPGSISWDDLRSGDKRCRWPLTADDGSTRYCGNDVAGLTYSFCCYHRALAFGRGAPSERFAHQVSGAAA</sequence>
<dbReference type="EMBL" id="JABEPP010000007">
    <property type="protein sequence ID" value="NNM75033.1"/>
    <property type="molecule type" value="Genomic_DNA"/>
</dbReference>
<proteinExistence type="predicted"/>
<evidence type="ECO:0008006" key="3">
    <source>
        <dbReference type="Google" id="ProtNLM"/>
    </source>
</evidence>
<reference evidence="1 2" key="1">
    <citation type="submission" date="2020-04" db="EMBL/GenBank/DDBJ databases">
        <title>Enterovirga sp. isolate from soil.</title>
        <authorList>
            <person name="Chea S."/>
            <person name="Kim D.-U."/>
        </authorList>
    </citation>
    <scope>NUCLEOTIDE SEQUENCE [LARGE SCALE GENOMIC DNA]</scope>
    <source>
        <strain evidence="1 2">DB1703</strain>
    </source>
</reference>
<dbReference type="Proteomes" id="UP000564885">
    <property type="component" value="Unassembled WGS sequence"/>
</dbReference>
<gene>
    <name evidence="1" type="ORF">HJG44_21970</name>
</gene>
<accession>A0A849IM60</accession>
<protein>
    <recommendedName>
        <fullName evidence="3">GcrA cell cycle regulator</fullName>
    </recommendedName>
</protein>
<evidence type="ECO:0000313" key="1">
    <source>
        <dbReference type="EMBL" id="NNM75033.1"/>
    </source>
</evidence>
<comment type="caution">
    <text evidence="1">The sequence shown here is derived from an EMBL/GenBank/DDBJ whole genome shotgun (WGS) entry which is preliminary data.</text>
</comment>
<name>A0A849IM60_9HYPH</name>
<dbReference type="Pfam" id="PF07750">
    <property type="entry name" value="GcrA"/>
    <property type="match status" value="1"/>
</dbReference>
<organism evidence="1 2">
    <name type="scientific">Enterovirga aerilata</name>
    <dbReference type="NCBI Taxonomy" id="2730920"/>
    <lineage>
        <taxon>Bacteria</taxon>
        <taxon>Pseudomonadati</taxon>
        <taxon>Pseudomonadota</taxon>
        <taxon>Alphaproteobacteria</taxon>
        <taxon>Hyphomicrobiales</taxon>
        <taxon>Methylobacteriaceae</taxon>
        <taxon>Enterovirga</taxon>
    </lineage>
</organism>
<evidence type="ECO:0000313" key="2">
    <source>
        <dbReference type="Proteomes" id="UP000564885"/>
    </source>
</evidence>
<dbReference type="RefSeq" id="WP_171220537.1">
    <property type="nucleotide sequence ID" value="NZ_JABEPP010000007.1"/>
</dbReference>
<dbReference type="AlphaFoldDB" id="A0A849IM60"/>